<feature type="domain" description="PNPLA" evidence="3">
    <location>
        <begin position="6"/>
        <end position="223"/>
    </location>
</feature>
<comment type="caution">
    <text evidence="4">The sequence shown here is derived from an EMBL/GenBank/DDBJ whole genome shotgun (WGS) entry which is preliminary data.</text>
</comment>
<evidence type="ECO:0000256" key="2">
    <source>
        <dbReference type="PROSITE-ProRule" id="PRU01161"/>
    </source>
</evidence>
<evidence type="ECO:0000259" key="3">
    <source>
        <dbReference type="PROSITE" id="PS51635"/>
    </source>
</evidence>
<evidence type="ECO:0000313" key="5">
    <source>
        <dbReference type="Proteomes" id="UP000442714"/>
    </source>
</evidence>
<feature type="short sequence motif" description="GXGXXG" evidence="2">
    <location>
        <begin position="10"/>
        <end position="15"/>
    </location>
</feature>
<reference evidence="4 5" key="1">
    <citation type="submission" date="2019-12" db="EMBL/GenBank/DDBJ databases">
        <title>Genomic-based taxomic classification of the family Erythrobacteraceae.</title>
        <authorList>
            <person name="Xu L."/>
        </authorList>
    </citation>
    <scope>NUCLEOTIDE SEQUENCE [LARGE SCALE GENOMIC DNA]</scope>
    <source>
        <strain evidence="4 5">KCTC 52763</strain>
    </source>
</reference>
<dbReference type="InterPro" id="IPR002641">
    <property type="entry name" value="PNPLA_dom"/>
</dbReference>
<dbReference type="InterPro" id="IPR047156">
    <property type="entry name" value="Teg/CotR/CapV-like"/>
</dbReference>
<dbReference type="RefSeq" id="WP_160603943.1">
    <property type="nucleotide sequence ID" value="NZ_WTYX01000001.1"/>
</dbReference>
<dbReference type="OrthoDB" id="9807112at2"/>
<dbReference type="InterPro" id="IPR016035">
    <property type="entry name" value="Acyl_Trfase/lysoPLipase"/>
</dbReference>
<keyword evidence="5" id="KW-1185">Reference proteome</keyword>
<dbReference type="Pfam" id="PF01734">
    <property type="entry name" value="Patatin"/>
    <property type="match status" value="1"/>
</dbReference>
<dbReference type="SUPFAM" id="SSF52151">
    <property type="entry name" value="FabD/lysophospholipase-like"/>
    <property type="match status" value="1"/>
</dbReference>
<dbReference type="Gene3D" id="3.40.1090.10">
    <property type="entry name" value="Cytosolic phospholipase A2 catalytic domain"/>
    <property type="match status" value="1"/>
</dbReference>
<dbReference type="PANTHER" id="PTHR24138">
    <property type="entry name" value="INTRACELLLAR PHOSPHOLIPASE A FAMILY"/>
    <property type="match status" value="1"/>
</dbReference>
<dbReference type="EMBL" id="WTYX01000001">
    <property type="protein sequence ID" value="MXO90493.1"/>
    <property type="molecule type" value="Genomic_DNA"/>
</dbReference>
<keyword evidence="1" id="KW-0443">Lipid metabolism</keyword>
<evidence type="ECO:0000313" key="4">
    <source>
        <dbReference type="EMBL" id="MXO90493.1"/>
    </source>
</evidence>
<sequence length="379" mass="40642">MAYKIIAFDGGGMRGLVSALLLNELDPKGDLVKSTDLFAGTASGASLALALADDVPLETIIDLYRHDGEAIFEEAAAGPDISDTLNAEDRKLHDAVTVRAEAAAASGSNESVFRAKYKPENLRSTLGAIFGAAKLCEVPRSSAQVVVNALQLWSADEKQWTPVSIGSGRQDPFAEMLMVDAAMCSGATPTYFPPHAPALPQNNQWGHFAGGGMFANNPSASAISYAAEHFRADVADIRLLSIGTGKAPCGIRPKEVGNPGRWGVLEWLRPMSRKNSVPATPLIEAALSASATSCEQHAKRMLGDRYIRANLELEHDYALDNWQDVAVLEEAVADFVQTDAWDVIVDAVYDYWNNPDPLAAPIEVNSPTNTKSWLASLFA</sequence>
<name>A0A844ZRM1_9SPHN</name>
<protein>
    <recommendedName>
        <fullName evidence="3">PNPLA domain-containing protein</fullName>
    </recommendedName>
</protein>
<dbReference type="PANTHER" id="PTHR24138:SF10">
    <property type="entry name" value="PHOSPHOLIPASE A2"/>
    <property type="match status" value="1"/>
</dbReference>
<accession>A0A844ZRM1</accession>
<dbReference type="GO" id="GO:0006629">
    <property type="term" value="P:lipid metabolic process"/>
    <property type="evidence" value="ECO:0007669"/>
    <property type="project" value="UniProtKB-KW"/>
</dbReference>
<dbReference type="PROSITE" id="PS51635">
    <property type="entry name" value="PNPLA"/>
    <property type="match status" value="1"/>
</dbReference>
<proteinExistence type="predicted"/>
<dbReference type="Proteomes" id="UP000442714">
    <property type="component" value="Unassembled WGS sequence"/>
</dbReference>
<evidence type="ECO:0000256" key="1">
    <source>
        <dbReference type="ARBA" id="ARBA00023098"/>
    </source>
</evidence>
<comment type="caution">
    <text evidence="2">Lacks conserved residue(s) required for the propagation of feature annotation.</text>
</comment>
<organism evidence="4 5">
    <name type="scientific">Pontixanthobacter aquaemixtae</name>
    <dbReference type="NCBI Taxonomy" id="1958940"/>
    <lineage>
        <taxon>Bacteria</taxon>
        <taxon>Pseudomonadati</taxon>
        <taxon>Pseudomonadota</taxon>
        <taxon>Alphaproteobacteria</taxon>
        <taxon>Sphingomonadales</taxon>
        <taxon>Erythrobacteraceae</taxon>
        <taxon>Pontixanthobacter</taxon>
    </lineage>
</organism>
<dbReference type="AlphaFoldDB" id="A0A844ZRM1"/>
<gene>
    <name evidence="4" type="ORF">GRI41_06640</name>
</gene>